<keyword evidence="2" id="KW-0812">Transmembrane</keyword>
<name>A0A161TNT3_BACCE</name>
<evidence type="ECO:0000256" key="1">
    <source>
        <dbReference type="SAM" id="MobiDB-lite"/>
    </source>
</evidence>
<feature type="region of interest" description="Disordered" evidence="1">
    <location>
        <begin position="1"/>
        <end position="23"/>
    </location>
</feature>
<comment type="caution">
    <text evidence="3">The sequence shown here is derived from an EMBL/GenBank/DDBJ whole genome shotgun (WGS) entry which is preliminary data.</text>
</comment>
<evidence type="ECO:0000313" key="4">
    <source>
        <dbReference type="Proteomes" id="UP000076482"/>
    </source>
</evidence>
<organism evidence="3 4">
    <name type="scientific">Bacillus cereus</name>
    <dbReference type="NCBI Taxonomy" id="1396"/>
    <lineage>
        <taxon>Bacteria</taxon>
        <taxon>Bacillati</taxon>
        <taxon>Bacillota</taxon>
        <taxon>Bacilli</taxon>
        <taxon>Bacillales</taxon>
        <taxon>Bacillaceae</taxon>
        <taxon>Bacillus</taxon>
        <taxon>Bacillus cereus group</taxon>
    </lineage>
</organism>
<evidence type="ECO:0000313" key="3">
    <source>
        <dbReference type="EMBL" id="KZD54557.1"/>
    </source>
</evidence>
<accession>A0A161TNT3</accession>
<dbReference type="AlphaFoldDB" id="A0A161TNT3"/>
<proteinExistence type="predicted"/>
<keyword evidence="2" id="KW-0472">Membrane</keyword>
<reference evidence="3 4" key="1">
    <citation type="submission" date="2015-09" db="EMBL/GenBank/DDBJ databases">
        <title>Bacillus cereus food isolates.</title>
        <authorList>
            <person name="Boekhorst J."/>
        </authorList>
    </citation>
    <scope>NUCLEOTIDE SEQUENCE [LARGE SCALE GENOMIC DNA]</scope>
    <source>
        <strain evidence="3 4">B4088</strain>
    </source>
</reference>
<feature type="transmembrane region" description="Helical" evidence="2">
    <location>
        <begin position="33"/>
        <end position="55"/>
    </location>
</feature>
<evidence type="ECO:0000256" key="2">
    <source>
        <dbReference type="SAM" id="Phobius"/>
    </source>
</evidence>
<dbReference type="RefSeq" id="WP_063263125.1">
    <property type="nucleotide sequence ID" value="NZ_LJKE01000108.1"/>
</dbReference>
<dbReference type="Proteomes" id="UP000076482">
    <property type="component" value="Unassembled WGS sequence"/>
</dbReference>
<gene>
    <name evidence="3" type="ORF">B4088_5660</name>
</gene>
<dbReference type="PATRIC" id="fig|1396.535.peg.754"/>
<feature type="compositionally biased region" description="Basic and acidic residues" evidence="1">
    <location>
        <begin position="10"/>
        <end position="20"/>
    </location>
</feature>
<protein>
    <submittedName>
        <fullName evidence="3">Uncharacterized protein</fullName>
    </submittedName>
</protein>
<sequence length="113" mass="13267">MTNYAEDILNEEKTGQEVKTSKPKKKKFKHNKFFGRLWLGLAIIDIVTMCITQNWSSYSIPMLELLISSLCFTINREEEMNDIADEIIERQDKVIQNQKTIIECQKKIGFHQN</sequence>
<dbReference type="EMBL" id="LJKE01000108">
    <property type="protein sequence ID" value="KZD54557.1"/>
    <property type="molecule type" value="Genomic_DNA"/>
</dbReference>
<keyword evidence="2" id="KW-1133">Transmembrane helix</keyword>